<evidence type="ECO:0000313" key="3">
    <source>
        <dbReference type="Proteomes" id="UP001498476"/>
    </source>
</evidence>
<feature type="compositionally biased region" description="Polar residues" evidence="1">
    <location>
        <begin position="110"/>
        <end position="131"/>
    </location>
</feature>
<comment type="caution">
    <text evidence="2">The sequence shown here is derived from an EMBL/GenBank/DDBJ whole genome shotgun (WGS) entry which is preliminary data.</text>
</comment>
<keyword evidence="3" id="KW-1185">Reference proteome</keyword>
<feature type="compositionally biased region" description="Low complexity" evidence="1">
    <location>
        <begin position="13"/>
        <end position="22"/>
    </location>
</feature>
<evidence type="ECO:0008006" key="4">
    <source>
        <dbReference type="Google" id="ProtNLM"/>
    </source>
</evidence>
<feature type="compositionally biased region" description="Polar residues" evidence="1">
    <location>
        <begin position="234"/>
        <end position="251"/>
    </location>
</feature>
<dbReference type="Proteomes" id="UP001498476">
    <property type="component" value="Unassembled WGS sequence"/>
</dbReference>
<name>A0ABR1H4H8_9HYPO</name>
<sequence>MDSAARDGSCDNSSSPPARSAAGRQVPGIGGQFVDHSDITASPQSLSTDVARPSTSSSNAYSSNAYLNTPTAQSAYLPTPATQPYSPFPVLSSAVLNSTWPQPDAIPEDSTPNLSQHQNHGTSFQPQSLRSRQVERQADMSAVAIQYDPTFSMGPRSAFTWPGPLESQASSSNMMSNGLSMGHGSDPSLTPPQGPRSLTSSPPRFSLSVEQRELKRQQDKARRDSRLMTRVRRTSSPPYVDSPSSIMPLSDASNAMHLPTYTTAPHSASLMAEPATTMSTSPYLPSYSTSMDDQHTQPAPVYPTSYPQSLQPNYNLPMDYAAAYAGPSHYSTRPTSLPVGQDIGLMYQVPAVMTAGGAGSHEGGHVRVVQSRPKPRCWEHGCNGRQFSTFSNLLRHQREKSGQASKATCPNCGAEFTRTTARNGHLLHDKCKGRRNT</sequence>
<evidence type="ECO:0000313" key="2">
    <source>
        <dbReference type="EMBL" id="KAK7416018.1"/>
    </source>
</evidence>
<feature type="compositionally biased region" description="Low complexity" evidence="1">
    <location>
        <begin position="170"/>
        <end position="185"/>
    </location>
</feature>
<accession>A0ABR1H4H8</accession>
<feature type="compositionally biased region" description="Low complexity" evidence="1">
    <location>
        <begin position="56"/>
        <end position="65"/>
    </location>
</feature>
<feature type="compositionally biased region" description="Basic and acidic residues" evidence="1">
    <location>
        <begin position="210"/>
        <end position="227"/>
    </location>
</feature>
<feature type="compositionally biased region" description="Polar residues" evidence="1">
    <location>
        <begin position="39"/>
        <end position="48"/>
    </location>
</feature>
<dbReference type="Gene3D" id="3.30.160.60">
    <property type="entry name" value="Classic Zinc Finger"/>
    <property type="match status" value="1"/>
</dbReference>
<feature type="region of interest" description="Disordered" evidence="1">
    <location>
        <begin position="1"/>
        <end position="65"/>
    </location>
</feature>
<proteinExistence type="predicted"/>
<gene>
    <name evidence="2" type="ORF">QQX98_005469</name>
</gene>
<organism evidence="2 3">
    <name type="scientific">Neonectria punicea</name>
    <dbReference type="NCBI Taxonomy" id="979145"/>
    <lineage>
        <taxon>Eukaryota</taxon>
        <taxon>Fungi</taxon>
        <taxon>Dikarya</taxon>
        <taxon>Ascomycota</taxon>
        <taxon>Pezizomycotina</taxon>
        <taxon>Sordariomycetes</taxon>
        <taxon>Hypocreomycetidae</taxon>
        <taxon>Hypocreales</taxon>
        <taxon>Nectriaceae</taxon>
        <taxon>Neonectria</taxon>
    </lineage>
</organism>
<reference evidence="2 3" key="1">
    <citation type="journal article" date="2025" name="Microbiol. Resour. Announc.">
        <title>Draft genome sequences for Neonectria magnoliae and Neonectria punicea, canker pathogens of Liriodendron tulipifera and Acer saccharum in West Virginia.</title>
        <authorList>
            <person name="Petronek H.M."/>
            <person name="Kasson M.T."/>
            <person name="Metheny A.M."/>
            <person name="Stauder C.M."/>
            <person name="Lovett B."/>
            <person name="Lynch S.C."/>
            <person name="Garnas J.R."/>
            <person name="Kasson L.R."/>
            <person name="Stajich J.E."/>
        </authorList>
    </citation>
    <scope>NUCLEOTIDE SEQUENCE [LARGE SCALE GENOMIC DNA]</scope>
    <source>
        <strain evidence="2 3">NRRL 64653</strain>
    </source>
</reference>
<feature type="region of interest" description="Disordered" evidence="1">
    <location>
        <begin position="158"/>
        <end position="251"/>
    </location>
</feature>
<dbReference type="EMBL" id="JAZAVJ010000074">
    <property type="protein sequence ID" value="KAK7416018.1"/>
    <property type="molecule type" value="Genomic_DNA"/>
</dbReference>
<feature type="region of interest" description="Disordered" evidence="1">
    <location>
        <begin position="101"/>
        <end position="136"/>
    </location>
</feature>
<protein>
    <recommendedName>
        <fullName evidence="4">Transcription factor Zn, C2H2</fullName>
    </recommendedName>
</protein>
<evidence type="ECO:0000256" key="1">
    <source>
        <dbReference type="SAM" id="MobiDB-lite"/>
    </source>
</evidence>